<dbReference type="InterPro" id="IPR000595">
    <property type="entry name" value="cNMP-bd_dom"/>
</dbReference>
<dbReference type="CDD" id="cd05401">
    <property type="entry name" value="NT_GlnE_GlnD_like"/>
    <property type="match status" value="1"/>
</dbReference>
<evidence type="ECO:0000256" key="2">
    <source>
        <dbReference type="PROSITE-ProRule" id="PRU00703"/>
    </source>
</evidence>
<dbReference type="AlphaFoldDB" id="A0A7H1MXY1"/>
<organism evidence="5 6">
    <name type="scientific">Defluviicoccus vanus</name>
    <dbReference type="NCBI Taxonomy" id="111831"/>
    <lineage>
        <taxon>Bacteria</taxon>
        <taxon>Pseudomonadati</taxon>
        <taxon>Pseudomonadota</taxon>
        <taxon>Alphaproteobacteria</taxon>
        <taxon>Rhodospirillales</taxon>
        <taxon>Rhodospirillaceae</taxon>
        <taxon>Defluviicoccus</taxon>
    </lineage>
</organism>
<dbReference type="GO" id="GO:0008773">
    <property type="term" value="F:[protein-PII] uridylyltransferase activity"/>
    <property type="evidence" value="ECO:0007669"/>
    <property type="project" value="InterPro"/>
</dbReference>
<dbReference type="InterPro" id="IPR005105">
    <property type="entry name" value="GlnD_Uridyltrans_N"/>
</dbReference>
<accession>A0A7H1MXY1</accession>
<reference evidence="5 6" key="1">
    <citation type="submission" date="2020-05" db="EMBL/GenBank/DDBJ databases">
        <title>Complete closed genome sequence of Defluviicoccus vanus.</title>
        <authorList>
            <person name="Bessarab I."/>
            <person name="Arumugam K."/>
            <person name="Maszenan A.M."/>
            <person name="Seviour R.J."/>
            <person name="Williams R.B."/>
        </authorList>
    </citation>
    <scope>NUCLEOTIDE SEQUENCE [LARGE SCALE GENOMIC DNA]</scope>
    <source>
        <strain evidence="5 6">Ben 114</strain>
    </source>
</reference>
<dbReference type="PROSITE" id="PS51371">
    <property type="entry name" value="CBS"/>
    <property type="match status" value="1"/>
</dbReference>
<dbReference type="Pfam" id="PF10335">
    <property type="entry name" value="DUF294_C"/>
    <property type="match status" value="1"/>
</dbReference>
<dbReference type="EMBL" id="CP053923">
    <property type="protein sequence ID" value="QNT68317.1"/>
    <property type="molecule type" value="Genomic_DNA"/>
</dbReference>
<dbReference type="CDD" id="cd00038">
    <property type="entry name" value="CAP_ED"/>
    <property type="match status" value="1"/>
</dbReference>
<dbReference type="SUPFAM" id="SSF54631">
    <property type="entry name" value="CBS-domain pair"/>
    <property type="match status" value="1"/>
</dbReference>
<dbReference type="SUPFAM" id="SSF51206">
    <property type="entry name" value="cAMP-binding domain-like"/>
    <property type="match status" value="1"/>
</dbReference>
<dbReference type="InterPro" id="IPR051257">
    <property type="entry name" value="Diverse_CBS-Domain"/>
</dbReference>
<dbReference type="Pfam" id="PF03445">
    <property type="entry name" value="DUF294"/>
    <property type="match status" value="1"/>
</dbReference>
<dbReference type="SMART" id="SM00100">
    <property type="entry name" value="cNMP"/>
    <property type="match status" value="1"/>
</dbReference>
<keyword evidence="6" id="KW-1185">Reference proteome</keyword>
<dbReference type="PROSITE" id="PS50042">
    <property type="entry name" value="CNMP_BINDING_3"/>
    <property type="match status" value="1"/>
</dbReference>
<dbReference type="InterPro" id="IPR018821">
    <property type="entry name" value="DUF294_put_nucleoTrafse_sb-bd"/>
</dbReference>
<evidence type="ECO:0000313" key="6">
    <source>
        <dbReference type="Proteomes" id="UP000516369"/>
    </source>
</evidence>
<proteinExistence type="predicted"/>
<evidence type="ECO:0000259" key="4">
    <source>
        <dbReference type="PROSITE" id="PS51371"/>
    </source>
</evidence>
<dbReference type="InterPro" id="IPR018490">
    <property type="entry name" value="cNMP-bd_dom_sf"/>
</dbReference>
<dbReference type="KEGG" id="dvn:HQ394_01760"/>
<sequence>MWQGVVSANAPVSNLADIHHFLAHTAPFDALDADVLSRVAESLTLAHFGPGEFILRNLQAPEWLYLVAAGVVDEVDGVGPVAQHSAGSTFDVRALIQGRSENRFIARTHISCYLLPWQMFMALARSHPEFREHFYAELSRHFDAIVAVQQQREAASFLMGRLADGQLHAPVFVAADAPMSEAARLMHENDTSAVLVRRGDAVGIFTERDLREQHMLIGRPLSTMVGELASYTLRCIDQEDLLFNALMAMTKYTIRHLVVTRGEEIVGVFEQADLLSHLANSSYIIAGKVEAAVTVEELQEAGNAVPQLVRSLHTRGVKPRYIARIVTDLNRKVFRRLFEQLMPVEWQDKVCLTVMGSEGRGEQLLRTDQDNGLILANDVPAEGIAEFAGRFTAVLSELGFPPCPGNVMITNPEWARSVSHFRTDLGRWVVVVDGDSLLKLAILLDASAIAGDQTLLGELKMHMYRLASHEEAFIGHFAKAVLSFPTPLNWLGRLIGERDGPHKGAIDIKKGGIFPIVHGVRSLALEYSLNETGTIARIEALSGRGPFSEEFTADLIEAFDFLSMLRLREQFSCLDRGESYDNYIELERLSKFERQTLRDSFKVVRELKTYIVEHFRLQMLI</sequence>
<protein>
    <submittedName>
        <fullName evidence="5">Cyclic nucleotide-binding/CBS domain-containing protein</fullName>
    </submittedName>
</protein>
<dbReference type="InterPro" id="IPR014710">
    <property type="entry name" value="RmlC-like_jellyroll"/>
</dbReference>
<dbReference type="PANTHER" id="PTHR43080">
    <property type="entry name" value="CBS DOMAIN-CONTAINING PROTEIN CBSX3, MITOCHONDRIAL"/>
    <property type="match status" value="1"/>
</dbReference>
<dbReference type="InterPro" id="IPR046342">
    <property type="entry name" value="CBS_dom_sf"/>
</dbReference>
<dbReference type="Gene3D" id="2.60.120.10">
    <property type="entry name" value="Jelly Rolls"/>
    <property type="match status" value="1"/>
</dbReference>
<keyword evidence="1 2" id="KW-0129">CBS domain</keyword>
<dbReference type="Pfam" id="PF00571">
    <property type="entry name" value="CBS"/>
    <property type="match status" value="2"/>
</dbReference>
<name>A0A7H1MXY1_9PROT</name>
<dbReference type="Proteomes" id="UP000516369">
    <property type="component" value="Chromosome"/>
</dbReference>
<gene>
    <name evidence="5" type="ORF">HQ394_01760</name>
</gene>
<dbReference type="SMART" id="SM00116">
    <property type="entry name" value="CBS"/>
    <property type="match status" value="2"/>
</dbReference>
<dbReference type="Gene3D" id="3.10.580.10">
    <property type="entry name" value="CBS-domain"/>
    <property type="match status" value="1"/>
</dbReference>
<evidence type="ECO:0000259" key="3">
    <source>
        <dbReference type="PROSITE" id="PS50042"/>
    </source>
</evidence>
<evidence type="ECO:0000256" key="1">
    <source>
        <dbReference type="ARBA" id="ARBA00023122"/>
    </source>
</evidence>
<dbReference type="PANTHER" id="PTHR43080:SF2">
    <property type="entry name" value="CBS DOMAIN-CONTAINING PROTEIN"/>
    <property type="match status" value="1"/>
</dbReference>
<evidence type="ECO:0000313" key="5">
    <source>
        <dbReference type="EMBL" id="QNT68317.1"/>
    </source>
</evidence>
<dbReference type="InterPro" id="IPR000644">
    <property type="entry name" value="CBS_dom"/>
</dbReference>
<feature type="domain" description="CBS" evidence="4">
    <location>
        <begin position="166"/>
        <end position="221"/>
    </location>
</feature>
<feature type="domain" description="Cyclic nucleotide-binding" evidence="3">
    <location>
        <begin position="27"/>
        <end position="141"/>
    </location>
</feature>
<dbReference type="RefSeq" id="WP_190261761.1">
    <property type="nucleotide sequence ID" value="NZ_CP053923.1"/>
</dbReference>